<feature type="region of interest" description="Disordered" evidence="1">
    <location>
        <begin position="89"/>
        <end position="131"/>
    </location>
</feature>
<keyword evidence="3" id="KW-1185">Reference proteome</keyword>
<comment type="caution">
    <text evidence="2">The sequence shown here is derived from an EMBL/GenBank/DDBJ whole genome shotgun (WGS) entry which is preliminary data.</text>
</comment>
<protein>
    <recommendedName>
        <fullName evidence="4">DUF4177 domain-containing protein</fullName>
    </recommendedName>
</protein>
<evidence type="ECO:0008006" key="4">
    <source>
        <dbReference type="Google" id="ProtNLM"/>
    </source>
</evidence>
<dbReference type="EMBL" id="QKZQ01000010">
    <property type="protein sequence ID" value="PZX42027.1"/>
    <property type="molecule type" value="Genomic_DNA"/>
</dbReference>
<evidence type="ECO:0000313" key="3">
    <source>
        <dbReference type="Proteomes" id="UP000249364"/>
    </source>
</evidence>
<dbReference type="Proteomes" id="UP000249364">
    <property type="component" value="Unassembled WGS sequence"/>
</dbReference>
<proteinExistence type="predicted"/>
<dbReference type="RefSeq" id="WP_071471052.1">
    <property type="nucleotide sequence ID" value="NZ_MEHT01000046.1"/>
</dbReference>
<feature type="compositionally biased region" description="Basic and acidic residues" evidence="1">
    <location>
        <begin position="115"/>
        <end position="131"/>
    </location>
</feature>
<name>A0A2W7QD57_9RHOB</name>
<organism evidence="2 3">
    <name type="scientific">Roseinatronobacter thiooxidans</name>
    <dbReference type="NCBI Taxonomy" id="121821"/>
    <lineage>
        <taxon>Bacteria</taxon>
        <taxon>Pseudomonadati</taxon>
        <taxon>Pseudomonadota</taxon>
        <taxon>Alphaproteobacteria</taxon>
        <taxon>Rhodobacterales</taxon>
        <taxon>Paracoccaceae</taxon>
        <taxon>Roseinatronobacter</taxon>
    </lineage>
</organism>
<accession>A0A2W7QD57</accession>
<dbReference type="STRING" id="121821.GCA_001870675_03284"/>
<reference evidence="2 3" key="1">
    <citation type="submission" date="2018-06" db="EMBL/GenBank/DDBJ databases">
        <title>Genomic Encyclopedia of Archaeal and Bacterial Type Strains, Phase II (KMG-II): from individual species to whole genera.</title>
        <authorList>
            <person name="Goeker M."/>
        </authorList>
    </citation>
    <scope>NUCLEOTIDE SEQUENCE [LARGE SCALE GENOMIC DNA]</scope>
    <source>
        <strain evidence="2 3">DSM 13087</strain>
    </source>
</reference>
<dbReference type="OrthoDB" id="7658888at2"/>
<dbReference type="AlphaFoldDB" id="A0A2W7QD57"/>
<evidence type="ECO:0000256" key="1">
    <source>
        <dbReference type="SAM" id="MobiDB-lite"/>
    </source>
</evidence>
<sequence>MQLYEYLALPAPLRGQKIKGLKTPAERYAHEITTLLNELSSEGWEYCRSECLPSEERKGLTGKTVVQNHLLIFRRQKAEQLAEHVVGTDTVRPSFEPRPDYVEPPAIDSPSADRPIYDNRREPMFAPRKDE</sequence>
<evidence type="ECO:0000313" key="2">
    <source>
        <dbReference type="EMBL" id="PZX42027.1"/>
    </source>
</evidence>
<gene>
    <name evidence="2" type="ORF">LY56_02320</name>
</gene>